<evidence type="ECO:0000256" key="5">
    <source>
        <dbReference type="SAM" id="Phobius"/>
    </source>
</evidence>
<dbReference type="PANTHER" id="PTHR31234">
    <property type="entry name" value="LATE EMBRYOGENESIS ABUNDANT (LEA) HYDROXYPROLINE-RICH GLYCOPROTEIN FAMILY"/>
    <property type="match status" value="1"/>
</dbReference>
<evidence type="ECO:0000259" key="6">
    <source>
        <dbReference type="Pfam" id="PF03168"/>
    </source>
</evidence>
<dbReference type="AlphaFoldDB" id="A0AAD8M1T4"/>
<dbReference type="SUPFAM" id="SSF117070">
    <property type="entry name" value="LEA14-like"/>
    <property type="match status" value="1"/>
</dbReference>
<dbReference type="GO" id="GO:0016020">
    <property type="term" value="C:membrane"/>
    <property type="evidence" value="ECO:0007669"/>
    <property type="project" value="UniProtKB-SubCell"/>
</dbReference>
<evidence type="ECO:0000256" key="3">
    <source>
        <dbReference type="ARBA" id="ARBA00022989"/>
    </source>
</evidence>
<comment type="caution">
    <text evidence="7">The sequence shown here is derived from an EMBL/GenBank/DDBJ whole genome shotgun (WGS) entry which is preliminary data.</text>
</comment>
<organism evidence="7 8">
    <name type="scientific">Heracleum sosnowskyi</name>
    <dbReference type="NCBI Taxonomy" id="360622"/>
    <lineage>
        <taxon>Eukaryota</taxon>
        <taxon>Viridiplantae</taxon>
        <taxon>Streptophyta</taxon>
        <taxon>Embryophyta</taxon>
        <taxon>Tracheophyta</taxon>
        <taxon>Spermatophyta</taxon>
        <taxon>Magnoliopsida</taxon>
        <taxon>eudicotyledons</taxon>
        <taxon>Gunneridae</taxon>
        <taxon>Pentapetalae</taxon>
        <taxon>asterids</taxon>
        <taxon>campanulids</taxon>
        <taxon>Apiales</taxon>
        <taxon>Apiaceae</taxon>
        <taxon>Apioideae</taxon>
        <taxon>apioid superclade</taxon>
        <taxon>Tordylieae</taxon>
        <taxon>Tordyliinae</taxon>
        <taxon>Heracleum</taxon>
    </lineage>
</organism>
<sequence length="222" mass="24624">MTEEDREDSLPRESHRIVIPNEIVTPRSSIKKERRERICKRCCACTCVTIVIIGLILMILCLTVFKVKKPKLKLKSVTIEGLKGLNPFNPSPTTNLTLMADVSVKNPNIASLKIKNGTTEIYYKNVQVADSQLPPGNVKAKKTTDLNVTVDFILQNLLNVSGLVADLMAGSMPLDTKTRIKGKVDVIGIIKKTIEVKLDCNFKFVIANQTIQNQKCDTTVSL</sequence>
<keyword evidence="4 5" id="KW-0472">Membrane</keyword>
<dbReference type="InterPro" id="IPR044839">
    <property type="entry name" value="NDR1-like"/>
</dbReference>
<evidence type="ECO:0000313" key="8">
    <source>
        <dbReference type="Proteomes" id="UP001237642"/>
    </source>
</evidence>
<dbReference type="InterPro" id="IPR004864">
    <property type="entry name" value="LEA_2"/>
</dbReference>
<dbReference type="GO" id="GO:0098542">
    <property type="term" value="P:defense response to other organism"/>
    <property type="evidence" value="ECO:0007669"/>
    <property type="project" value="InterPro"/>
</dbReference>
<evidence type="ECO:0000313" key="7">
    <source>
        <dbReference type="EMBL" id="KAK1356447.1"/>
    </source>
</evidence>
<reference evidence="7" key="2">
    <citation type="submission" date="2023-05" db="EMBL/GenBank/DDBJ databases">
        <authorList>
            <person name="Schelkunov M.I."/>
        </authorList>
    </citation>
    <scope>NUCLEOTIDE SEQUENCE</scope>
    <source>
        <strain evidence="7">Hsosn_3</strain>
        <tissue evidence="7">Leaf</tissue>
    </source>
</reference>
<proteinExistence type="predicted"/>
<keyword evidence="2 5" id="KW-0812">Transmembrane</keyword>
<gene>
    <name evidence="7" type="ORF">POM88_049703</name>
</gene>
<comment type="subcellular location">
    <subcellularLocation>
        <location evidence="1">Membrane</location>
        <topology evidence="1">Single-pass membrane protein</topology>
    </subcellularLocation>
</comment>
<keyword evidence="3 5" id="KW-1133">Transmembrane helix</keyword>
<dbReference type="Proteomes" id="UP001237642">
    <property type="component" value="Unassembled WGS sequence"/>
</dbReference>
<dbReference type="Pfam" id="PF03168">
    <property type="entry name" value="LEA_2"/>
    <property type="match status" value="1"/>
</dbReference>
<feature type="transmembrane region" description="Helical" evidence="5">
    <location>
        <begin position="42"/>
        <end position="65"/>
    </location>
</feature>
<reference evidence="7" key="1">
    <citation type="submission" date="2023-02" db="EMBL/GenBank/DDBJ databases">
        <title>Genome of toxic invasive species Heracleum sosnowskyi carries increased number of genes despite the absence of recent whole-genome duplications.</title>
        <authorList>
            <person name="Schelkunov M."/>
            <person name="Shtratnikova V."/>
            <person name="Makarenko M."/>
            <person name="Klepikova A."/>
            <person name="Omelchenko D."/>
            <person name="Novikova G."/>
            <person name="Obukhova E."/>
            <person name="Bogdanov V."/>
            <person name="Penin A."/>
            <person name="Logacheva M."/>
        </authorList>
    </citation>
    <scope>NUCLEOTIDE SEQUENCE</scope>
    <source>
        <strain evidence="7">Hsosn_3</strain>
        <tissue evidence="7">Leaf</tissue>
    </source>
</reference>
<protein>
    <submittedName>
        <fullName evidence="7">Immunoglobulin-like fold containing protein</fullName>
    </submittedName>
</protein>
<feature type="domain" description="Late embryogenesis abundant protein LEA-2 subgroup" evidence="6">
    <location>
        <begin position="102"/>
        <end position="200"/>
    </location>
</feature>
<name>A0AAD8M1T4_9APIA</name>
<evidence type="ECO:0000256" key="2">
    <source>
        <dbReference type="ARBA" id="ARBA00022692"/>
    </source>
</evidence>
<evidence type="ECO:0000256" key="1">
    <source>
        <dbReference type="ARBA" id="ARBA00004167"/>
    </source>
</evidence>
<evidence type="ECO:0000256" key="4">
    <source>
        <dbReference type="ARBA" id="ARBA00023136"/>
    </source>
</evidence>
<accession>A0AAD8M1T4</accession>
<keyword evidence="8" id="KW-1185">Reference proteome</keyword>
<dbReference type="EMBL" id="JAUIZM010000011">
    <property type="protein sequence ID" value="KAK1356447.1"/>
    <property type="molecule type" value="Genomic_DNA"/>
</dbReference>
<dbReference type="PANTHER" id="PTHR31234:SF65">
    <property type="entry name" value="LATE EMBRYOGENESIS ABUNDANT PROTEIN, LEA_2 SUBGROUP"/>
    <property type="match status" value="1"/>
</dbReference>
<dbReference type="Gene3D" id="2.60.40.1820">
    <property type="match status" value="1"/>
</dbReference>